<dbReference type="EMBL" id="JAGSOV010000053">
    <property type="protein sequence ID" value="MCO1658292.1"/>
    <property type="molecule type" value="Genomic_DNA"/>
</dbReference>
<dbReference type="Proteomes" id="UP001165283">
    <property type="component" value="Unassembled WGS sequence"/>
</dbReference>
<reference evidence="2" key="1">
    <citation type="submission" date="2021-04" db="EMBL/GenBank/DDBJ databases">
        <title>Pseudonocardia sp. nov., isolated from sandy soil of mangrove forest.</title>
        <authorList>
            <person name="Zan Z."/>
            <person name="Huang R."/>
            <person name="Liu W."/>
        </authorList>
    </citation>
    <scope>NUCLEOTIDE SEQUENCE</scope>
    <source>
        <strain evidence="2">S2-4</strain>
    </source>
</reference>
<keyword evidence="2" id="KW-0255">Endonuclease</keyword>
<keyword evidence="2" id="KW-0378">Hydrolase</keyword>
<name>A0ABT1A5J0_9PSEU</name>
<dbReference type="RefSeq" id="WP_252442100.1">
    <property type="nucleotide sequence ID" value="NZ_JAGSOV010000053.1"/>
</dbReference>
<accession>A0ABT1A5J0</accession>
<dbReference type="GO" id="GO:0004519">
    <property type="term" value="F:endonuclease activity"/>
    <property type="evidence" value="ECO:0007669"/>
    <property type="project" value="UniProtKB-KW"/>
</dbReference>
<keyword evidence="2" id="KW-0540">Nuclease</keyword>
<dbReference type="Gene3D" id="3.60.10.10">
    <property type="entry name" value="Endonuclease/exonuclease/phosphatase"/>
    <property type="match status" value="1"/>
</dbReference>
<sequence length="322" mass="34002">MAWRRPIPFRTLAAGVVTAVAVLPDRLRVDSRFPFVDSVSLRPQAVAGALAVAAALAPARATRPLAVGMGAVGLVGLAAVAGRGVRRPVGPVPADGTDLTVLTANVLKGRADTGELATLIEREHPDVVVLPEAGHDYRDKLMPLVEGLGYRACVSTPPGARDVHSVTVLVSDALGDVRLRAVREMRLAHVEVTGGRLGGRVFRGIHATAPLQRRLIPRWRDDMEVLGRWCRSTPAPVVAGDFNATHDHSAFRAALGGTRSAAAGTGKGLVGTYPARFPRWFGIHIDHVLVPAGTVTRRLEVVDLAGTDHRAVLAEVTLGRAG</sequence>
<dbReference type="Pfam" id="PF03372">
    <property type="entry name" value="Exo_endo_phos"/>
    <property type="match status" value="1"/>
</dbReference>
<feature type="domain" description="Endonuclease/exonuclease/phosphatase" evidence="1">
    <location>
        <begin position="102"/>
        <end position="309"/>
    </location>
</feature>
<dbReference type="SUPFAM" id="SSF56219">
    <property type="entry name" value="DNase I-like"/>
    <property type="match status" value="1"/>
</dbReference>
<evidence type="ECO:0000259" key="1">
    <source>
        <dbReference type="Pfam" id="PF03372"/>
    </source>
</evidence>
<evidence type="ECO:0000313" key="3">
    <source>
        <dbReference type="Proteomes" id="UP001165283"/>
    </source>
</evidence>
<evidence type="ECO:0000313" key="2">
    <source>
        <dbReference type="EMBL" id="MCO1658292.1"/>
    </source>
</evidence>
<gene>
    <name evidence="2" type="ORF">KDL28_24830</name>
</gene>
<keyword evidence="3" id="KW-1185">Reference proteome</keyword>
<organism evidence="2 3">
    <name type="scientific">Pseudonocardia humida</name>
    <dbReference type="NCBI Taxonomy" id="2800819"/>
    <lineage>
        <taxon>Bacteria</taxon>
        <taxon>Bacillati</taxon>
        <taxon>Actinomycetota</taxon>
        <taxon>Actinomycetes</taxon>
        <taxon>Pseudonocardiales</taxon>
        <taxon>Pseudonocardiaceae</taxon>
        <taxon>Pseudonocardia</taxon>
    </lineage>
</organism>
<protein>
    <submittedName>
        <fullName evidence="2">Endonuclease/exonuclease/phosphatase family protein</fullName>
    </submittedName>
</protein>
<proteinExistence type="predicted"/>
<dbReference type="InterPro" id="IPR036691">
    <property type="entry name" value="Endo/exonu/phosph_ase_sf"/>
</dbReference>
<comment type="caution">
    <text evidence="2">The sequence shown here is derived from an EMBL/GenBank/DDBJ whole genome shotgun (WGS) entry which is preliminary data.</text>
</comment>
<dbReference type="InterPro" id="IPR005135">
    <property type="entry name" value="Endo/exonuclease/phosphatase"/>
</dbReference>